<organism evidence="3 4">
    <name type="scientific">Ambrosia artemisiifolia</name>
    <name type="common">Common ragweed</name>
    <dbReference type="NCBI Taxonomy" id="4212"/>
    <lineage>
        <taxon>Eukaryota</taxon>
        <taxon>Viridiplantae</taxon>
        <taxon>Streptophyta</taxon>
        <taxon>Embryophyta</taxon>
        <taxon>Tracheophyta</taxon>
        <taxon>Spermatophyta</taxon>
        <taxon>Magnoliopsida</taxon>
        <taxon>eudicotyledons</taxon>
        <taxon>Gunneridae</taxon>
        <taxon>Pentapetalae</taxon>
        <taxon>asterids</taxon>
        <taxon>campanulids</taxon>
        <taxon>Asterales</taxon>
        <taxon>Asteraceae</taxon>
        <taxon>Asteroideae</taxon>
        <taxon>Heliantheae alliance</taxon>
        <taxon>Heliantheae</taxon>
        <taxon>Ambrosia</taxon>
    </lineage>
</organism>
<proteinExistence type="predicted"/>
<gene>
    <name evidence="3" type="ORF">M8C21_018281</name>
</gene>
<dbReference type="Proteomes" id="UP001206925">
    <property type="component" value="Unassembled WGS sequence"/>
</dbReference>
<accession>A0AAD5CAP8</accession>
<dbReference type="GO" id="GO:0005886">
    <property type="term" value="C:plasma membrane"/>
    <property type="evidence" value="ECO:0007669"/>
    <property type="project" value="TreeGrafter"/>
</dbReference>
<comment type="caution">
    <text evidence="3">The sequence shown here is derived from an EMBL/GenBank/DDBJ whole genome shotgun (WGS) entry which is preliminary data.</text>
</comment>
<sequence>MVNFVGDKAATELLWKTRWAIALEIGSAIQYLHEEFVDGSIVNLSICSSHVGLVDRSSGTLGIYETTIKQLKLDDDPMKSSDIDINEHLRADIKGYGGLLLELISGQSSRLFEKDGQCLVDWALPHLEKNIISPLLDPRLTEPSDPEVAHMARAALACLKNDSSPYLKISKVLAIVRGDQ</sequence>
<evidence type="ECO:0000313" key="3">
    <source>
        <dbReference type="EMBL" id="KAI7737194.1"/>
    </source>
</evidence>
<dbReference type="PANTHER" id="PTHR27001:SF811">
    <property type="entry name" value="SERINE_THREONINE-PROTEIN KINASE CDG1-LIKE"/>
    <property type="match status" value="1"/>
</dbReference>
<dbReference type="AlphaFoldDB" id="A0AAD5CAP8"/>
<evidence type="ECO:0000313" key="4">
    <source>
        <dbReference type="Proteomes" id="UP001206925"/>
    </source>
</evidence>
<keyword evidence="1" id="KW-0547">Nucleotide-binding</keyword>
<evidence type="ECO:0008006" key="5">
    <source>
        <dbReference type="Google" id="ProtNLM"/>
    </source>
</evidence>
<dbReference type="Gene3D" id="1.10.510.10">
    <property type="entry name" value="Transferase(Phosphotransferase) domain 1"/>
    <property type="match status" value="1"/>
</dbReference>
<evidence type="ECO:0000256" key="2">
    <source>
        <dbReference type="ARBA" id="ARBA00022840"/>
    </source>
</evidence>
<dbReference type="EMBL" id="JAMZMK010009095">
    <property type="protein sequence ID" value="KAI7737194.1"/>
    <property type="molecule type" value="Genomic_DNA"/>
</dbReference>
<evidence type="ECO:0000256" key="1">
    <source>
        <dbReference type="ARBA" id="ARBA00022741"/>
    </source>
</evidence>
<name>A0AAD5CAP8_AMBAR</name>
<protein>
    <recommendedName>
        <fullName evidence="5">Protein kinase domain-containing protein</fullName>
    </recommendedName>
</protein>
<reference evidence="3" key="1">
    <citation type="submission" date="2022-06" db="EMBL/GenBank/DDBJ databases">
        <title>Uncovering the hologenomic basis of an extraordinary plant invasion.</title>
        <authorList>
            <person name="Bieker V.C."/>
            <person name="Martin M.D."/>
            <person name="Gilbert T."/>
            <person name="Hodgins K."/>
            <person name="Battlay P."/>
            <person name="Petersen B."/>
            <person name="Wilson J."/>
        </authorList>
    </citation>
    <scope>NUCLEOTIDE SEQUENCE</scope>
    <source>
        <strain evidence="3">AA19_3_7</strain>
        <tissue evidence="3">Leaf</tissue>
    </source>
</reference>
<keyword evidence="4" id="KW-1185">Reference proteome</keyword>
<dbReference type="PANTHER" id="PTHR27001">
    <property type="entry name" value="OS01G0253100 PROTEIN"/>
    <property type="match status" value="1"/>
</dbReference>
<dbReference type="GO" id="GO:0005524">
    <property type="term" value="F:ATP binding"/>
    <property type="evidence" value="ECO:0007669"/>
    <property type="project" value="UniProtKB-KW"/>
</dbReference>
<keyword evidence="2" id="KW-0067">ATP-binding</keyword>